<dbReference type="Proteomes" id="UP000886501">
    <property type="component" value="Unassembled WGS sequence"/>
</dbReference>
<evidence type="ECO:0000313" key="2">
    <source>
        <dbReference type="Proteomes" id="UP000886501"/>
    </source>
</evidence>
<evidence type="ECO:0000313" key="1">
    <source>
        <dbReference type="EMBL" id="KAF9652762.1"/>
    </source>
</evidence>
<protein>
    <submittedName>
        <fullName evidence="1">Uncharacterized protein</fullName>
    </submittedName>
</protein>
<comment type="caution">
    <text evidence="1">The sequence shown here is derived from an EMBL/GenBank/DDBJ whole genome shotgun (WGS) entry which is preliminary data.</text>
</comment>
<organism evidence="1 2">
    <name type="scientific">Thelephora ganbajun</name>
    <name type="common">Ganba fungus</name>
    <dbReference type="NCBI Taxonomy" id="370292"/>
    <lineage>
        <taxon>Eukaryota</taxon>
        <taxon>Fungi</taxon>
        <taxon>Dikarya</taxon>
        <taxon>Basidiomycota</taxon>
        <taxon>Agaricomycotina</taxon>
        <taxon>Agaricomycetes</taxon>
        <taxon>Thelephorales</taxon>
        <taxon>Thelephoraceae</taxon>
        <taxon>Thelephora</taxon>
    </lineage>
</organism>
<gene>
    <name evidence="1" type="ORF">BDM02DRAFT_3183440</name>
</gene>
<sequence length="744" mass="81362">MLSAFQARKVRLAATPGVQESTASSLTTASPDFRIPAPDFTPRRTSRKRKPELVTTDETGQPHRRKKADDRVEGKVRYFDAPVGVSEPDLHSLTDEDISLSDQENLPQSHAQPQRAWSPSQPLLDSSDEEMETEGGVQHTNASIETFATTTFSAELDVNTFRLTPKECFALISLEELATAIILPVHSSITLTGVYQLTVLQGAVMLMGVSLTSSDISHVIFSPKLSPLPRIESLGNTDPAPPLISNVPDRLRPWISSDHAVILIRAHFTGIEGLGYVVRTFENMFQSSQPKSSIVDLGIPGVQVHKWTQEERNLEGFVLPKAWDQGCSSLLDVYSHTDGDNSTVLRPIVCQITGPKSSGKSTFARMLLNRLATRYSQVAIIDCDPGQSEFSPSGMVALTVISKPLFGPPFTHPTTPHAAHFIGSPTPQNSPTLYLNAIQALVQTYQQDLEFPTTPPTVDSRITEVVPLVVNTMGWTKGLGANLNKKIEDLVGPSDVFEFENLNHNSNFGSFPPTPNPERHRRHLPPAQTFTSTSHTPAELRALSLLSYFHAVRLPVPSDHQATLLWETETPLCAKVPYDVFTPVAFDKIILATPGMEDVVASEIQSVLNGAVVALVESRDEGVVASDRPPGGSGCLDSLYEQGTPPPSPFSSNCLGLALIRSLSATRMQMITPVPPALLGRCRILVKGEIEIPIWGMLDFRAENDDDVAGVEKSKVPYLRWGKTEGLGGGKRRFRRNLMRKSQS</sequence>
<name>A0ACB6ZT98_THEGA</name>
<proteinExistence type="predicted"/>
<accession>A0ACB6ZT98</accession>
<reference evidence="1" key="2">
    <citation type="journal article" date="2020" name="Nat. Commun.">
        <title>Large-scale genome sequencing of mycorrhizal fungi provides insights into the early evolution of symbiotic traits.</title>
        <authorList>
            <person name="Miyauchi S."/>
            <person name="Kiss E."/>
            <person name="Kuo A."/>
            <person name="Drula E."/>
            <person name="Kohler A."/>
            <person name="Sanchez-Garcia M."/>
            <person name="Morin E."/>
            <person name="Andreopoulos B."/>
            <person name="Barry K.W."/>
            <person name="Bonito G."/>
            <person name="Buee M."/>
            <person name="Carver A."/>
            <person name="Chen C."/>
            <person name="Cichocki N."/>
            <person name="Clum A."/>
            <person name="Culley D."/>
            <person name="Crous P.W."/>
            <person name="Fauchery L."/>
            <person name="Girlanda M."/>
            <person name="Hayes R.D."/>
            <person name="Keri Z."/>
            <person name="LaButti K."/>
            <person name="Lipzen A."/>
            <person name="Lombard V."/>
            <person name="Magnuson J."/>
            <person name="Maillard F."/>
            <person name="Murat C."/>
            <person name="Nolan M."/>
            <person name="Ohm R.A."/>
            <person name="Pangilinan J."/>
            <person name="Pereira M.F."/>
            <person name="Perotto S."/>
            <person name="Peter M."/>
            <person name="Pfister S."/>
            <person name="Riley R."/>
            <person name="Sitrit Y."/>
            <person name="Stielow J.B."/>
            <person name="Szollosi G."/>
            <person name="Zifcakova L."/>
            <person name="Stursova M."/>
            <person name="Spatafora J.W."/>
            <person name="Tedersoo L."/>
            <person name="Vaario L.M."/>
            <person name="Yamada A."/>
            <person name="Yan M."/>
            <person name="Wang P."/>
            <person name="Xu J."/>
            <person name="Bruns T."/>
            <person name="Baldrian P."/>
            <person name="Vilgalys R."/>
            <person name="Dunand C."/>
            <person name="Henrissat B."/>
            <person name="Grigoriev I.V."/>
            <person name="Hibbett D."/>
            <person name="Nagy L.G."/>
            <person name="Martin F.M."/>
        </authorList>
    </citation>
    <scope>NUCLEOTIDE SEQUENCE</scope>
    <source>
        <strain evidence="1">P2</strain>
    </source>
</reference>
<dbReference type="EMBL" id="MU117967">
    <property type="protein sequence ID" value="KAF9652762.1"/>
    <property type="molecule type" value="Genomic_DNA"/>
</dbReference>
<reference evidence="1" key="1">
    <citation type="submission" date="2019-10" db="EMBL/GenBank/DDBJ databases">
        <authorList>
            <consortium name="DOE Joint Genome Institute"/>
            <person name="Kuo A."/>
            <person name="Miyauchi S."/>
            <person name="Kiss E."/>
            <person name="Drula E."/>
            <person name="Kohler A."/>
            <person name="Sanchez-Garcia M."/>
            <person name="Andreopoulos B."/>
            <person name="Barry K.W."/>
            <person name="Bonito G."/>
            <person name="Buee M."/>
            <person name="Carver A."/>
            <person name="Chen C."/>
            <person name="Cichocki N."/>
            <person name="Clum A."/>
            <person name="Culley D."/>
            <person name="Crous P.W."/>
            <person name="Fauchery L."/>
            <person name="Girlanda M."/>
            <person name="Hayes R."/>
            <person name="Keri Z."/>
            <person name="Labutti K."/>
            <person name="Lipzen A."/>
            <person name="Lombard V."/>
            <person name="Magnuson J."/>
            <person name="Maillard F."/>
            <person name="Morin E."/>
            <person name="Murat C."/>
            <person name="Nolan M."/>
            <person name="Ohm R."/>
            <person name="Pangilinan J."/>
            <person name="Pereira M."/>
            <person name="Perotto S."/>
            <person name="Peter M."/>
            <person name="Riley R."/>
            <person name="Sitrit Y."/>
            <person name="Stielow B."/>
            <person name="Szollosi G."/>
            <person name="Zifcakova L."/>
            <person name="Stursova M."/>
            <person name="Spatafora J.W."/>
            <person name="Tedersoo L."/>
            <person name="Vaario L.-M."/>
            <person name="Yamada A."/>
            <person name="Yan M."/>
            <person name="Wang P."/>
            <person name="Xu J."/>
            <person name="Bruns T."/>
            <person name="Baldrian P."/>
            <person name="Vilgalys R."/>
            <person name="Henrissat B."/>
            <person name="Grigoriev I.V."/>
            <person name="Hibbett D."/>
            <person name="Nagy L.G."/>
            <person name="Martin F.M."/>
        </authorList>
    </citation>
    <scope>NUCLEOTIDE SEQUENCE</scope>
    <source>
        <strain evidence="1">P2</strain>
    </source>
</reference>
<keyword evidence="2" id="KW-1185">Reference proteome</keyword>